<name>A0ABY5PKX0_9ACTN</name>
<dbReference type="RefSeq" id="WP_353865797.1">
    <property type="nucleotide sequence ID" value="NZ_CP088295.1"/>
</dbReference>
<dbReference type="Proteomes" id="UP001058860">
    <property type="component" value="Chromosome"/>
</dbReference>
<dbReference type="EC" id="2.4.-.-" evidence="4"/>
<accession>A0ABY5PKX0</accession>
<dbReference type="Gene3D" id="3.40.50.2000">
    <property type="entry name" value="Glycogen Phosphorylase B"/>
    <property type="match status" value="1"/>
</dbReference>
<evidence type="ECO:0000256" key="1">
    <source>
        <dbReference type="ARBA" id="ARBA00022676"/>
    </source>
</evidence>
<proteinExistence type="predicted"/>
<evidence type="ECO:0000259" key="3">
    <source>
        <dbReference type="Pfam" id="PF13579"/>
    </source>
</evidence>
<dbReference type="InterPro" id="IPR028098">
    <property type="entry name" value="Glyco_trans_4-like_N"/>
</dbReference>
<keyword evidence="1 4" id="KW-0328">Glycosyltransferase</keyword>
<dbReference type="EMBL" id="CP088295">
    <property type="protein sequence ID" value="UUY05338.1"/>
    <property type="molecule type" value="Genomic_DNA"/>
</dbReference>
<keyword evidence="2 4" id="KW-0808">Transferase</keyword>
<dbReference type="SUPFAM" id="SSF53756">
    <property type="entry name" value="UDP-Glycosyltransferase/glycogen phosphorylase"/>
    <property type="match status" value="1"/>
</dbReference>
<evidence type="ECO:0000256" key="2">
    <source>
        <dbReference type="ARBA" id="ARBA00022679"/>
    </source>
</evidence>
<organism evidence="4 5">
    <name type="scientific">Svornostia abyssi</name>
    <dbReference type="NCBI Taxonomy" id="2898438"/>
    <lineage>
        <taxon>Bacteria</taxon>
        <taxon>Bacillati</taxon>
        <taxon>Actinomycetota</taxon>
        <taxon>Thermoleophilia</taxon>
        <taxon>Solirubrobacterales</taxon>
        <taxon>Baekduiaceae</taxon>
        <taxon>Svornostia</taxon>
    </lineage>
</organism>
<evidence type="ECO:0000313" key="5">
    <source>
        <dbReference type="Proteomes" id="UP001058860"/>
    </source>
</evidence>
<protein>
    <submittedName>
        <fullName evidence="4">Glycosyltransferase</fullName>
        <ecNumber evidence="4">2.4.-.-</ecNumber>
    </submittedName>
</protein>
<feature type="domain" description="Glycosyltransferase subfamily 4-like N-terminal" evidence="3">
    <location>
        <begin position="21"/>
        <end position="197"/>
    </location>
</feature>
<dbReference type="Pfam" id="PF13579">
    <property type="entry name" value="Glyco_trans_4_4"/>
    <property type="match status" value="1"/>
</dbReference>
<reference evidence="5" key="1">
    <citation type="submission" date="2021-11" db="EMBL/GenBank/DDBJ databases">
        <title>Cultivation dependent microbiological survey of springs from the worlds oldest radium mine currently devoted to the extraction of radon-saturated water.</title>
        <authorList>
            <person name="Kapinusova G."/>
            <person name="Smrhova T."/>
            <person name="Strejcek M."/>
            <person name="Suman J."/>
            <person name="Jani K."/>
            <person name="Pajer P."/>
            <person name="Uhlik O."/>
        </authorList>
    </citation>
    <scope>NUCLEOTIDE SEQUENCE [LARGE SCALE GENOMIC DNA]</scope>
    <source>
        <strain evidence="5">J379</strain>
    </source>
</reference>
<evidence type="ECO:0000313" key="4">
    <source>
        <dbReference type="EMBL" id="UUY05338.1"/>
    </source>
</evidence>
<dbReference type="GO" id="GO:0016757">
    <property type="term" value="F:glycosyltransferase activity"/>
    <property type="evidence" value="ECO:0007669"/>
    <property type="project" value="UniProtKB-KW"/>
</dbReference>
<gene>
    <name evidence="4" type="ORF">LRS13_07395</name>
</gene>
<sequence>MRVLGLIGTLPDATAPAGPPRALALLRLLADAGHEVQLVVGEPLGGDRRILADAAAAAIGGPVTAAAGTERVGPGTEALRWALPVRLAAEYVTPLARTARALAPSVDLVFSFDDPAHGAASAVSGDVPTLMDLVHIRGVTDDGDWARTSRARWTIQPHRSWERRVLGRGFGVIAPSTQTRARMDRLYYRRPVIVPTPVARPAVAGADTPTDDTFTVGWYGDTRDPGDREGLARLAAELWPLVGDGAARLLLADAARPAELAAAGALPGAEAIHPDGGIAELTARCTIAIRPLWRAGGDGAATLTLMAAGLPVVGTPQAFEGIDVHPGMEGLIADTPSRLAIALRKLAEDPASTRQIAGQGQQHVLRHHAPEAVTPILEGAIEKAITRFGDYRAGRVPTPIDPAGAKRQIEETLKHARAAGAHLR</sequence>
<keyword evidence="5" id="KW-1185">Reference proteome</keyword>